<keyword evidence="1" id="KW-0812">Transmembrane</keyword>
<evidence type="ECO:0000256" key="1">
    <source>
        <dbReference type="SAM" id="Phobius"/>
    </source>
</evidence>
<keyword evidence="1" id="KW-1133">Transmembrane helix</keyword>
<proteinExistence type="predicted"/>
<organism evidence="2">
    <name type="scientific">Arundo donax</name>
    <name type="common">Giant reed</name>
    <name type="synonym">Donax arundinaceus</name>
    <dbReference type="NCBI Taxonomy" id="35708"/>
    <lineage>
        <taxon>Eukaryota</taxon>
        <taxon>Viridiplantae</taxon>
        <taxon>Streptophyta</taxon>
        <taxon>Embryophyta</taxon>
        <taxon>Tracheophyta</taxon>
        <taxon>Spermatophyta</taxon>
        <taxon>Magnoliopsida</taxon>
        <taxon>Liliopsida</taxon>
        <taxon>Poales</taxon>
        <taxon>Poaceae</taxon>
        <taxon>PACMAD clade</taxon>
        <taxon>Arundinoideae</taxon>
        <taxon>Arundineae</taxon>
        <taxon>Arundo</taxon>
    </lineage>
</organism>
<name>A0A0A9CPV4_ARUDO</name>
<protein>
    <submittedName>
        <fullName evidence="2">Uncharacterized protein</fullName>
    </submittedName>
</protein>
<evidence type="ECO:0000313" key="2">
    <source>
        <dbReference type="EMBL" id="JAD76468.1"/>
    </source>
</evidence>
<feature type="transmembrane region" description="Helical" evidence="1">
    <location>
        <begin position="41"/>
        <end position="62"/>
    </location>
</feature>
<sequence length="64" mass="7567">MLFIFSARIQLCKQFHGLLIKLEMLYPGLTQRLSDLQALLLFWLEILLFHWIELGTLCFLGLML</sequence>
<dbReference type="EMBL" id="GBRH01221427">
    <property type="protein sequence ID" value="JAD76468.1"/>
    <property type="molecule type" value="Transcribed_RNA"/>
</dbReference>
<accession>A0A0A9CPV4</accession>
<reference evidence="2" key="2">
    <citation type="journal article" date="2015" name="Data Brief">
        <title>Shoot transcriptome of the giant reed, Arundo donax.</title>
        <authorList>
            <person name="Barrero R.A."/>
            <person name="Guerrero F.D."/>
            <person name="Moolhuijzen P."/>
            <person name="Goolsby J.A."/>
            <person name="Tidwell J."/>
            <person name="Bellgard S.E."/>
            <person name="Bellgard M.I."/>
        </authorList>
    </citation>
    <scope>NUCLEOTIDE SEQUENCE</scope>
    <source>
        <tissue evidence="2">Shoot tissue taken approximately 20 cm above the soil surface</tissue>
    </source>
</reference>
<reference evidence="2" key="1">
    <citation type="submission" date="2014-09" db="EMBL/GenBank/DDBJ databases">
        <authorList>
            <person name="Magalhaes I.L.F."/>
            <person name="Oliveira U."/>
            <person name="Santos F.R."/>
            <person name="Vidigal T.H.D.A."/>
            <person name="Brescovit A.D."/>
            <person name="Santos A.J."/>
        </authorList>
    </citation>
    <scope>NUCLEOTIDE SEQUENCE</scope>
    <source>
        <tissue evidence="2">Shoot tissue taken approximately 20 cm above the soil surface</tissue>
    </source>
</reference>
<keyword evidence="1" id="KW-0472">Membrane</keyword>
<dbReference type="AlphaFoldDB" id="A0A0A9CPV4"/>